<reference evidence="1 2" key="1">
    <citation type="submission" date="2019-12" db="EMBL/GenBank/DDBJ databases">
        <title>Ruegeria JWLKs population differentiation of coral mucus and skeleton niches.</title>
        <authorList>
            <person name="Luo D."/>
        </authorList>
    </citation>
    <scope>NUCLEOTIDE SEQUENCE [LARGE SCALE GENOMIC DNA]</scope>
    <source>
        <strain evidence="1 2">HKCCD6238</strain>
    </source>
</reference>
<protein>
    <submittedName>
        <fullName evidence="1">Uncharacterized protein</fullName>
    </submittedName>
</protein>
<comment type="caution">
    <text evidence="1">The sequence shown here is derived from an EMBL/GenBank/DDBJ whole genome shotgun (WGS) entry which is preliminary data.</text>
</comment>
<dbReference type="EMBL" id="WVQY01000001">
    <property type="protein sequence ID" value="NOD29471.1"/>
    <property type="molecule type" value="Genomic_DNA"/>
</dbReference>
<dbReference type="Proteomes" id="UP000599383">
    <property type="component" value="Unassembled WGS sequence"/>
</dbReference>
<dbReference type="RefSeq" id="WP_171168034.1">
    <property type="nucleotide sequence ID" value="NZ_WVQY01000001.1"/>
</dbReference>
<evidence type="ECO:0000313" key="1">
    <source>
        <dbReference type="EMBL" id="NOD29471.1"/>
    </source>
</evidence>
<sequence length="63" mass="7079">MSREATMRKMPGSSSVSLAQRIEDLRNREPSYVTHGDTLMLQGMAATSLREQRLSGNLIRLDD</sequence>
<organism evidence="1 2">
    <name type="scientific">Ruegeria atlantica</name>
    <dbReference type="NCBI Taxonomy" id="81569"/>
    <lineage>
        <taxon>Bacteria</taxon>
        <taxon>Pseudomonadati</taxon>
        <taxon>Pseudomonadota</taxon>
        <taxon>Alphaproteobacteria</taxon>
        <taxon>Rhodobacterales</taxon>
        <taxon>Roseobacteraceae</taxon>
        <taxon>Ruegeria</taxon>
    </lineage>
</organism>
<proteinExistence type="predicted"/>
<keyword evidence="2" id="KW-1185">Reference proteome</keyword>
<accession>A0ABX1W863</accession>
<name>A0ABX1W863_9RHOB</name>
<gene>
    <name evidence="1" type="ORF">GS617_04240</name>
</gene>
<evidence type="ECO:0000313" key="2">
    <source>
        <dbReference type="Proteomes" id="UP000599383"/>
    </source>
</evidence>